<dbReference type="KEGG" id="scac:106095044"/>
<feature type="signal peptide" evidence="2">
    <location>
        <begin position="1"/>
        <end position="16"/>
    </location>
</feature>
<keyword evidence="2" id="KW-0732">Signal</keyword>
<accession>A0A1I8NPT2</accession>
<keyword evidence="4" id="KW-1185">Reference proteome</keyword>
<dbReference type="EnsemblMetazoa" id="SCAU000981-RA">
    <property type="protein sequence ID" value="SCAU000981-PA"/>
    <property type="gene ID" value="SCAU000981"/>
</dbReference>
<name>A0A1I8NPT2_STOCA</name>
<proteinExistence type="predicted"/>
<dbReference type="VEuPathDB" id="VectorBase:SCAU000981"/>
<evidence type="ECO:0000313" key="3">
    <source>
        <dbReference type="EnsemblMetazoa" id="SCAU000981-PA"/>
    </source>
</evidence>
<sequence length="443" mass="50352">MKKFLVILVFIVVANAIDLEYLRSNFEENSGIKPHPEINNREEKHEKHERLKETERYARYILEMLDKYAKQKSEASNEELQKLSQVKRQVRDVAHLPEVQAGEETNAMKTNETAQEMTCPAMFLEPRGKRAARDLLHMLKDMNDKQIEDSIHRSTRSVAHLAQRATNLSLLQGIIHCLEELTDEEEANAMAPNVHHTPQEVAEDIIEHVGSHDHLERDPNDHTLKWKAERADKQGECEKNKEKAGVPPVETKSEERDENNLMGETTLPPTEEIGTTQAPQEVARLVRQIDHMLEMPHIVLKKPNDQLETPHHIKLKEFSESSGPRRRRDVVHVIKSKEASAKERPNVPNMPDSTNSGKEKRREVTKRQISSEESSTVSTASPQTDANTSTSSSTEANESPKPTAKARLPLTAFAVKRNTVLKNKKKPSEEVVAQTPKVSKKRI</sequence>
<evidence type="ECO:0000313" key="4">
    <source>
        <dbReference type="Proteomes" id="UP000095300"/>
    </source>
</evidence>
<feature type="chain" id="PRO_5009325418" evidence="2">
    <location>
        <begin position="17"/>
        <end position="443"/>
    </location>
</feature>
<dbReference type="AlphaFoldDB" id="A0A1I8NPT2"/>
<reference evidence="3" key="1">
    <citation type="submission" date="2020-05" db="UniProtKB">
        <authorList>
            <consortium name="EnsemblMetazoa"/>
        </authorList>
    </citation>
    <scope>IDENTIFICATION</scope>
    <source>
        <strain evidence="3">USDA</strain>
    </source>
</reference>
<dbReference type="Proteomes" id="UP000095300">
    <property type="component" value="Unassembled WGS sequence"/>
</dbReference>
<feature type="compositionally biased region" description="Basic and acidic residues" evidence="1">
    <location>
        <begin position="335"/>
        <end position="345"/>
    </location>
</feature>
<gene>
    <name evidence="3" type="primary">106095044</name>
</gene>
<feature type="compositionally biased region" description="Basic and acidic residues" evidence="1">
    <location>
        <begin position="34"/>
        <end position="51"/>
    </location>
</feature>
<feature type="region of interest" description="Disordered" evidence="1">
    <location>
        <begin position="29"/>
        <end position="51"/>
    </location>
</feature>
<feature type="region of interest" description="Disordered" evidence="1">
    <location>
        <begin position="230"/>
        <end position="278"/>
    </location>
</feature>
<feature type="region of interest" description="Disordered" evidence="1">
    <location>
        <begin position="335"/>
        <end position="443"/>
    </location>
</feature>
<feature type="compositionally biased region" description="Basic and acidic residues" evidence="1">
    <location>
        <begin position="230"/>
        <end position="244"/>
    </location>
</feature>
<feature type="compositionally biased region" description="Low complexity" evidence="1">
    <location>
        <begin position="371"/>
        <end position="399"/>
    </location>
</feature>
<evidence type="ECO:0000256" key="1">
    <source>
        <dbReference type="SAM" id="MobiDB-lite"/>
    </source>
</evidence>
<feature type="compositionally biased region" description="Basic and acidic residues" evidence="1">
    <location>
        <begin position="357"/>
        <end position="370"/>
    </location>
</feature>
<evidence type="ECO:0000256" key="2">
    <source>
        <dbReference type="SAM" id="SignalP"/>
    </source>
</evidence>
<protein>
    <submittedName>
        <fullName evidence="3">Uncharacterized protein</fullName>
    </submittedName>
</protein>
<organism evidence="3 4">
    <name type="scientific">Stomoxys calcitrans</name>
    <name type="common">Stable fly</name>
    <name type="synonym">Conops calcitrans</name>
    <dbReference type="NCBI Taxonomy" id="35570"/>
    <lineage>
        <taxon>Eukaryota</taxon>
        <taxon>Metazoa</taxon>
        <taxon>Ecdysozoa</taxon>
        <taxon>Arthropoda</taxon>
        <taxon>Hexapoda</taxon>
        <taxon>Insecta</taxon>
        <taxon>Pterygota</taxon>
        <taxon>Neoptera</taxon>
        <taxon>Endopterygota</taxon>
        <taxon>Diptera</taxon>
        <taxon>Brachycera</taxon>
        <taxon>Muscomorpha</taxon>
        <taxon>Muscoidea</taxon>
        <taxon>Muscidae</taxon>
        <taxon>Stomoxys</taxon>
    </lineage>
</organism>